<organism evidence="1 2">
    <name type="scientific">Listeria grayi FSL F6-1183</name>
    <dbReference type="NCBI Taxonomy" id="1265827"/>
    <lineage>
        <taxon>Bacteria</taxon>
        <taxon>Bacillati</taxon>
        <taxon>Bacillota</taxon>
        <taxon>Bacilli</taxon>
        <taxon>Bacillales</taxon>
        <taxon>Listeriaceae</taxon>
        <taxon>Listeria</taxon>
    </lineage>
</organism>
<proteinExistence type="predicted"/>
<evidence type="ECO:0000313" key="1">
    <source>
        <dbReference type="EMBL" id="EUJ26641.1"/>
    </source>
</evidence>
<evidence type="ECO:0000313" key="2">
    <source>
        <dbReference type="Proteomes" id="UP000019251"/>
    </source>
</evidence>
<dbReference type="AlphaFoldDB" id="A0A829R3G4"/>
<dbReference type="EMBL" id="AODG01000015">
    <property type="protein sequence ID" value="EUJ26641.1"/>
    <property type="molecule type" value="Genomic_DNA"/>
</dbReference>
<name>A0A829R3G4_LISGR</name>
<dbReference type="Proteomes" id="UP000019251">
    <property type="component" value="Unassembled WGS sequence"/>
</dbReference>
<reference evidence="1 2" key="1">
    <citation type="submission" date="2012-12" db="EMBL/GenBank/DDBJ databases">
        <title>Novel taxa of Listeriaceae from agricultural environments in the United States.</title>
        <authorList>
            <person name="den Bakker H.C."/>
            <person name="Allred A."/>
            <person name="Warchocki S."/>
            <person name="Wright E.M."/>
            <person name="Burrell A."/>
            <person name="Nightingale K.K."/>
            <person name="Kephart D."/>
            <person name="Wiedmann M."/>
        </authorList>
    </citation>
    <scope>NUCLEOTIDE SEQUENCE [LARGE SCALE GENOMIC DNA]</scope>
    <source>
        <strain evidence="1 2">FSL F6-1183</strain>
    </source>
</reference>
<accession>A0A829R3G4</accession>
<protein>
    <submittedName>
        <fullName evidence="1">Uncharacterized protein</fullName>
    </submittedName>
</protein>
<sequence length="92" mass="11053">MKNGVNEVLRELGFVVGIPYYVFYKDMTRYTTLLIEGQKVKGFAEIRYTLYRATYEKRFHGKMTRVYVYLDKKKCNGTDRLCTYVSQERRLK</sequence>
<comment type="caution">
    <text evidence="1">The sequence shown here is derived from an EMBL/GenBank/DDBJ whole genome shotgun (WGS) entry which is preliminary data.</text>
</comment>
<gene>
    <name evidence="1" type="ORF">LMUR_12576</name>
</gene>